<dbReference type="OrthoDB" id="3281514at2"/>
<evidence type="ECO:0000313" key="2">
    <source>
        <dbReference type="Proteomes" id="UP000321234"/>
    </source>
</evidence>
<keyword evidence="2" id="KW-1185">Reference proteome</keyword>
<accession>A0A5C8ZC88</accession>
<gene>
    <name evidence="1" type="ORF">FMM08_14420</name>
</gene>
<sequence>MPTSIRGEEVMTMSEVSDRLEAVARYLERTSWRAADTDDRTALWLPPQRETAEPGLQVVLPVNPSLADAAELIEKSLRVVAWAERRSLDEVRHDVATEGADRLSVRLPADAFDGQVSLATAPDLLVAVRNLVVGAAVGVETDDPLVLPPRRPQQVEAYVSRAQVSTRAGSFVVDVELPGDERTSDTLDLETGPPLARRITDRVRAVAAGATALATQIGAGDRDVTQFAQNAADTGNATELDALAQLGRGQGRAHRYQLRLAQTPLWGTTSAPPSVFTVTPAHQAVLAEAATYLRERRSRDGVTVTGLVVRLARSGAHGAGDVTVEGVDDDSGVARRYAVNLSEDDYRDAIRAHTEGFRVVVVGDLDVRGTRLSLRRVKSFDVLADPSGG</sequence>
<dbReference type="RefSeq" id="WP_147927078.1">
    <property type="nucleotide sequence ID" value="NZ_VKAC01000008.1"/>
</dbReference>
<organism evidence="1 2">
    <name type="scientific">Quadrisphaera setariae</name>
    <dbReference type="NCBI Taxonomy" id="2593304"/>
    <lineage>
        <taxon>Bacteria</taxon>
        <taxon>Bacillati</taxon>
        <taxon>Actinomycetota</taxon>
        <taxon>Actinomycetes</taxon>
        <taxon>Kineosporiales</taxon>
        <taxon>Kineosporiaceae</taxon>
        <taxon>Quadrisphaera</taxon>
    </lineage>
</organism>
<comment type="caution">
    <text evidence="1">The sequence shown here is derived from an EMBL/GenBank/DDBJ whole genome shotgun (WGS) entry which is preliminary data.</text>
</comment>
<evidence type="ECO:0000313" key="1">
    <source>
        <dbReference type="EMBL" id="TXR55502.1"/>
    </source>
</evidence>
<dbReference type="EMBL" id="VKAC01000008">
    <property type="protein sequence ID" value="TXR55502.1"/>
    <property type="molecule type" value="Genomic_DNA"/>
</dbReference>
<protein>
    <submittedName>
        <fullName evidence="1">Uncharacterized protein</fullName>
    </submittedName>
</protein>
<name>A0A5C8ZC88_9ACTN</name>
<reference evidence="1 2" key="1">
    <citation type="submission" date="2019-07" db="EMBL/GenBank/DDBJ databases">
        <title>Quadrisphaera sp. strain DD2A genome sequencing and assembly.</title>
        <authorList>
            <person name="Kim I."/>
        </authorList>
    </citation>
    <scope>NUCLEOTIDE SEQUENCE [LARGE SCALE GENOMIC DNA]</scope>
    <source>
        <strain evidence="1 2">DD2A</strain>
    </source>
</reference>
<proteinExistence type="predicted"/>
<dbReference type="AlphaFoldDB" id="A0A5C8ZC88"/>
<dbReference type="Proteomes" id="UP000321234">
    <property type="component" value="Unassembled WGS sequence"/>
</dbReference>